<sequence>MVGWIDVHAQFNGGESQRLNIRYLGVTLRGLKDELTEFNQGVNPRDTRMVEDVWNKRPTLDEGRVSFTWVELTNDENVTSMFWEHSMFQWIDMRVKLLRSIEDIIKSLIPPKRSSLVRVTQLLELECTFQLQQLSYSGWGNSNLLIGRTPAFDEHLEQWYSSVKECTSFF</sequence>
<proteinExistence type="predicted"/>
<accession>A2Q4S4</accession>
<reference evidence="1" key="1">
    <citation type="submission" date="2005-03" db="EMBL/GenBank/DDBJ databases">
        <authorList>
            <person name="Town C.D."/>
        </authorList>
    </citation>
    <scope>NUCLEOTIDE SEQUENCE</scope>
</reference>
<evidence type="ECO:0000313" key="1">
    <source>
        <dbReference type="EMBL" id="ABN08624.1"/>
    </source>
</evidence>
<protein>
    <submittedName>
        <fullName evidence="1">Uncharacterized protein</fullName>
    </submittedName>
</protein>
<dbReference type="EMBL" id="AC157777">
    <property type="protein sequence ID" value="ABN08624.1"/>
    <property type="molecule type" value="Genomic_DNA"/>
</dbReference>
<gene>
    <name evidence="1" type="ORF">MtrDRAFT_AC157777g29v2</name>
</gene>
<dbReference type="AlphaFoldDB" id="A2Q4S4"/>
<reference evidence="1" key="2">
    <citation type="submission" date="2007-03" db="EMBL/GenBank/DDBJ databases">
        <authorList>
            <consortium name="The International Medicago Genome Annotation Group"/>
        </authorList>
    </citation>
    <scope>NUCLEOTIDE SEQUENCE</scope>
</reference>
<organism evidence="1">
    <name type="scientific">Medicago truncatula</name>
    <name type="common">Barrel medic</name>
    <name type="synonym">Medicago tribuloides</name>
    <dbReference type="NCBI Taxonomy" id="3880"/>
    <lineage>
        <taxon>Eukaryota</taxon>
        <taxon>Viridiplantae</taxon>
        <taxon>Streptophyta</taxon>
        <taxon>Embryophyta</taxon>
        <taxon>Tracheophyta</taxon>
        <taxon>Spermatophyta</taxon>
        <taxon>Magnoliopsida</taxon>
        <taxon>eudicotyledons</taxon>
        <taxon>Gunneridae</taxon>
        <taxon>Pentapetalae</taxon>
        <taxon>rosids</taxon>
        <taxon>fabids</taxon>
        <taxon>Fabales</taxon>
        <taxon>Fabaceae</taxon>
        <taxon>Papilionoideae</taxon>
        <taxon>50 kb inversion clade</taxon>
        <taxon>NPAAA clade</taxon>
        <taxon>Hologalegina</taxon>
        <taxon>IRL clade</taxon>
        <taxon>Trifolieae</taxon>
        <taxon>Medicago</taxon>
    </lineage>
</organism>
<name>A2Q4S4_MEDTR</name>